<evidence type="ECO:0000313" key="1">
    <source>
        <dbReference type="EMBL" id="GIH02265.1"/>
    </source>
</evidence>
<organism evidence="1 2">
    <name type="scientific">Rhizocola hellebori</name>
    <dbReference type="NCBI Taxonomy" id="1392758"/>
    <lineage>
        <taxon>Bacteria</taxon>
        <taxon>Bacillati</taxon>
        <taxon>Actinomycetota</taxon>
        <taxon>Actinomycetes</taxon>
        <taxon>Micromonosporales</taxon>
        <taxon>Micromonosporaceae</taxon>
        <taxon>Rhizocola</taxon>
    </lineage>
</organism>
<evidence type="ECO:0000313" key="2">
    <source>
        <dbReference type="Proteomes" id="UP000612899"/>
    </source>
</evidence>
<comment type="caution">
    <text evidence="1">The sequence shown here is derived from an EMBL/GenBank/DDBJ whole genome shotgun (WGS) entry which is preliminary data.</text>
</comment>
<keyword evidence="2" id="KW-1185">Reference proteome</keyword>
<name>A0A8J3Q1Y5_9ACTN</name>
<sequence>MLSPCTAGYVAPIVLEEMASEGLVRYEPDPGYWQSADGLPYGYDIQSPDFEISVEELQFVAEAAGTVMCCDIVLHIFVSDLGGRPALARIAERVARRADGWVFIDFRAAPSAELLHYLASAGRCVRVDDAVYLDAAAMTAWIAHPDFHVVK</sequence>
<dbReference type="Proteomes" id="UP000612899">
    <property type="component" value="Unassembled WGS sequence"/>
</dbReference>
<accession>A0A8J3Q1Y5</accession>
<reference evidence="1" key="1">
    <citation type="submission" date="2021-01" db="EMBL/GenBank/DDBJ databases">
        <title>Whole genome shotgun sequence of Rhizocola hellebori NBRC 109834.</title>
        <authorList>
            <person name="Komaki H."/>
            <person name="Tamura T."/>
        </authorList>
    </citation>
    <scope>NUCLEOTIDE SEQUENCE</scope>
    <source>
        <strain evidence="1">NBRC 109834</strain>
    </source>
</reference>
<dbReference type="AlphaFoldDB" id="A0A8J3Q1Y5"/>
<gene>
    <name evidence="1" type="ORF">Rhe02_03320</name>
</gene>
<protein>
    <submittedName>
        <fullName evidence="1">Uncharacterized protein</fullName>
    </submittedName>
</protein>
<dbReference type="EMBL" id="BONY01000001">
    <property type="protein sequence ID" value="GIH02265.1"/>
    <property type="molecule type" value="Genomic_DNA"/>
</dbReference>
<proteinExistence type="predicted"/>